<reference evidence="1 2" key="1">
    <citation type="submission" date="2011-02" db="EMBL/GenBank/DDBJ databases">
        <title>The Genome Sequence of Mortierella verticillata NRRL 6337.</title>
        <authorList>
            <consortium name="The Broad Institute Genome Sequencing Platform"/>
            <person name="Russ C."/>
            <person name="Cuomo C."/>
            <person name="Burger G."/>
            <person name="Gray M.W."/>
            <person name="Holland P.W.H."/>
            <person name="King N."/>
            <person name="Lang F.B.F."/>
            <person name="Roger A.J."/>
            <person name="Ruiz-Trillo I."/>
            <person name="Young S.K."/>
            <person name="Zeng Q."/>
            <person name="Gargeya S."/>
            <person name="Alvarado L."/>
            <person name="Berlin A."/>
            <person name="Chapman S.B."/>
            <person name="Chen Z."/>
            <person name="Freedman E."/>
            <person name="Gellesch M."/>
            <person name="Goldberg J."/>
            <person name="Griggs A."/>
            <person name="Gujja S."/>
            <person name="Heilman E."/>
            <person name="Heiman D."/>
            <person name="Howarth C."/>
            <person name="Mehta T."/>
            <person name="Neiman D."/>
            <person name="Pearson M."/>
            <person name="Roberts A."/>
            <person name="Saif S."/>
            <person name="Shea T."/>
            <person name="Shenoy N."/>
            <person name="Sisk P."/>
            <person name="Stolte C."/>
            <person name="Sykes S."/>
            <person name="White J."/>
            <person name="Yandava C."/>
            <person name="Haas B."/>
            <person name="Nusbaum C."/>
            <person name="Birren B."/>
        </authorList>
    </citation>
    <scope>NUCLEOTIDE SEQUENCE [LARGE SCALE GENOMIC DNA]</scope>
    <source>
        <strain evidence="1 2">NRRL 6337</strain>
    </source>
</reference>
<accession>A0A086TJ55</accession>
<proteinExistence type="predicted"/>
<name>A0A086TJ55_9FUNG</name>
<keyword evidence="2" id="KW-1185">Reference proteome</keyword>
<protein>
    <submittedName>
        <fullName evidence="1">Uncharacterized protein</fullName>
    </submittedName>
</protein>
<organism evidence="1 2">
    <name type="scientific">Podila verticillata NRRL 6337</name>
    <dbReference type="NCBI Taxonomy" id="1069443"/>
    <lineage>
        <taxon>Eukaryota</taxon>
        <taxon>Fungi</taxon>
        <taxon>Fungi incertae sedis</taxon>
        <taxon>Mucoromycota</taxon>
        <taxon>Mortierellomycotina</taxon>
        <taxon>Mortierellomycetes</taxon>
        <taxon>Mortierellales</taxon>
        <taxon>Mortierellaceae</taxon>
        <taxon>Podila</taxon>
    </lineage>
</organism>
<gene>
    <name evidence="1" type="ORF">MVEG_12136</name>
</gene>
<evidence type="ECO:0000313" key="1">
    <source>
        <dbReference type="EMBL" id="KFH61982.1"/>
    </source>
</evidence>
<dbReference type="EMBL" id="KN042434">
    <property type="protein sequence ID" value="KFH61982.1"/>
    <property type="molecule type" value="Genomic_DNA"/>
</dbReference>
<dbReference type="Proteomes" id="UP000243308">
    <property type="component" value="Unassembled WGS sequence"/>
</dbReference>
<evidence type="ECO:0000313" key="2">
    <source>
        <dbReference type="Proteomes" id="UP000243308"/>
    </source>
</evidence>
<sequence>MNHRICNRLKKFKAFVASLDNYPQITYLYMKADLHWTPEDLQDLLKKRLDMVKKEDINVCALSRRCPDLNEAA</sequence>
<dbReference type="AlphaFoldDB" id="A0A086TJ55"/>